<dbReference type="InterPro" id="IPR007341">
    <property type="entry name" value="Transgly_assoc"/>
</dbReference>
<sequence length="89" mass="9663">MFTFILWIIFGLVVGALAKMIMPGKQNMGWLMTCILGIIGAFVGGFIANAIFGGGGASDERMFHFWPIIFSVGGALIVLWIYGMLTKKS</sequence>
<dbReference type="RefSeq" id="WP_076390923.1">
    <property type="nucleotide sequence ID" value="NZ_AP029022.1"/>
</dbReference>
<name>A0A1N7LT39_9FLAO</name>
<dbReference type="OrthoDB" id="9811343at2"/>
<dbReference type="PANTHER" id="PTHR33884:SF3">
    <property type="entry name" value="UPF0410 PROTEIN YMGE"/>
    <property type="match status" value="1"/>
</dbReference>
<organism evidence="9 10">
    <name type="scientific">Chryseobacterium gambrini</name>
    <dbReference type="NCBI Taxonomy" id="373672"/>
    <lineage>
        <taxon>Bacteria</taxon>
        <taxon>Pseudomonadati</taxon>
        <taxon>Bacteroidota</taxon>
        <taxon>Flavobacteriia</taxon>
        <taxon>Flavobacteriales</taxon>
        <taxon>Weeksellaceae</taxon>
        <taxon>Chryseobacterium group</taxon>
        <taxon>Chryseobacterium</taxon>
    </lineage>
</organism>
<keyword evidence="6 7" id="KW-0472">Membrane</keyword>
<comment type="subcellular location">
    <subcellularLocation>
        <location evidence="1">Cell membrane</location>
        <topology evidence="1">Multi-pass membrane protein</topology>
    </subcellularLocation>
</comment>
<keyword evidence="3" id="KW-1003">Cell membrane</keyword>
<evidence type="ECO:0000313" key="11">
    <source>
        <dbReference type="Proteomes" id="UP001380186"/>
    </source>
</evidence>
<keyword evidence="5 7" id="KW-1133">Transmembrane helix</keyword>
<keyword evidence="11" id="KW-1185">Reference proteome</keyword>
<gene>
    <name evidence="8" type="ORF">CRDW_16940</name>
    <name evidence="9" type="ORF">SAMN05421785_102472</name>
</gene>
<dbReference type="AlphaFoldDB" id="A0A1N7LT39"/>
<reference evidence="8 11" key="2">
    <citation type="journal article" date="2020" name="Microbes Environ.">
        <title>Synthetic bacterial community of duckweed: a simple and stable system to study plant-microbe interactions.</title>
        <authorList>
            <person name="Ishizawa H."/>
            <person name="Tada M."/>
            <person name="Kuroda M."/>
            <person name="Inoue D."/>
            <person name="Futamata H."/>
            <person name="Ike M."/>
        </authorList>
    </citation>
    <scope>NUCLEOTIDE SEQUENCE [LARGE SCALE GENOMIC DNA]</scope>
    <source>
        <strain evidence="8 11">DW100</strain>
    </source>
</reference>
<evidence type="ECO:0000256" key="6">
    <source>
        <dbReference type="ARBA" id="ARBA00023136"/>
    </source>
</evidence>
<evidence type="ECO:0000256" key="2">
    <source>
        <dbReference type="ARBA" id="ARBA00011006"/>
    </source>
</evidence>
<dbReference type="EMBL" id="AP029022">
    <property type="protein sequence ID" value="BEV04320.1"/>
    <property type="molecule type" value="Genomic_DNA"/>
</dbReference>
<evidence type="ECO:0000256" key="4">
    <source>
        <dbReference type="ARBA" id="ARBA00022692"/>
    </source>
</evidence>
<dbReference type="STRING" id="373672.SAMN05421785_102472"/>
<evidence type="ECO:0000313" key="9">
    <source>
        <dbReference type="EMBL" id="SIS76871.1"/>
    </source>
</evidence>
<reference evidence="9 10" key="1">
    <citation type="submission" date="2017-01" db="EMBL/GenBank/DDBJ databases">
        <authorList>
            <person name="Mah S.A."/>
            <person name="Swanson W.J."/>
            <person name="Moy G.W."/>
            <person name="Vacquier V.D."/>
        </authorList>
    </citation>
    <scope>NUCLEOTIDE SEQUENCE [LARGE SCALE GENOMIC DNA]</scope>
    <source>
        <strain evidence="9 10">DSM 18014</strain>
    </source>
</reference>
<feature type="transmembrane region" description="Helical" evidence="7">
    <location>
        <begin position="28"/>
        <end position="52"/>
    </location>
</feature>
<evidence type="ECO:0000256" key="3">
    <source>
        <dbReference type="ARBA" id="ARBA00022475"/>
    </source>
</evidence>
<evidence type="ECO:0000313" key="10">
    <source>
        <dbReference type="Proteomes" id="UP000185781"/>
    </source>
</evidence>
<accession>A0A1N7LT39</accession>
<dbReference type="EMBL" id="FTOV01000002">
    <property type="protein sequence ID" value="SIS76871.1"/>
    <property type="molecule type" value="Genomic_DNA"/>
</dbReference>
<dbReference type="PANTHER" id="PTHR33884">
    <property type="entry name" value="UPF0410 PROTEIN YMGE"/>
    <property type="match status" value="1"/>
</dbReference>
<evidence type="ECO:0000313" key="8">
    <source>
        <dbReference type="EMBL" id="BEV04320.1"/>
    </source>
</evidence>
<dbReference type="Proteomes" id="UP001380186">
    <property type="component" value="Chromosome"/>
</dbReference>
<comment type="similarity">
    <text evidence="2">Belongs to the UPF0410 family.</text>
</comment>
<protein>
    <submittedName>
        <fullName evidence="8">GlsB/YeaQ/YmgE family stress response membrane protein</fullName>
    </submittedName>
    <submittedName>
        <fullName evidence="9">Uncharacterized membrane protein YeaQ/YmgE, transglycosylase-associated protein family</fullName>
    </submittedName>
</protein>
<feature type="transmembrane region" description="Helical" evidence="7">
    <location>
        <begin position="64"/>
        <end position="85"/>
    </location>
</feature>
<dbReference type="Pfam" id="PF04226">
    <property type="entry name" value="Transgly_assoc"/>
    <property type="match status" value="1"/>
</dbReference>
<reference evidence="8" key="3">
    <citation type="submission" date="2023-12" db="EMBL/GenBank/DDBJ databases">
        <title>Complete genome sequences of six duckweed-associated bacterial strains for studying community assembly in synthetic plant microbiome.</title>
        <authorList>
            <person name="Ishizawa H."/>
            <person name="Tada M."/>
            <person name="Tashiro Y."/>
            <person name="Kuroda M."/>
            <person name="Inoue D."/>
            <person name="Dohra H."/>
            <person name="Futamata H."/>
            <person name="Ike M."/>
        </authorList>
    </citation>
    <scope>NUCLEOTIDE SEQUENCE</scope>
    <source>
        <strain evidence="8">DW100</strain>
    </source>
</reference>
<keyword evidence="4 7" id="KW-0812">Transmembrane</keyword>
<dbReference type="Proteomes" id="UP000185781">
    <property type="component" value="Unassembled WGS sequence"/>
</dbReference>
<dbReference type="GO" id="GO:0005886">
    <property type="term" value="C:plasma membrane"/>
    <property type="evidence" value="ECO:0007669"/>
    <property type="project" value="UniProtKB-SubCell"/>
</dbReference>
<evidence type="ECO:0000256" key="1">
    <source>
        <dbReference type="ARBA" id="ARBA00004651"/>
    </source>
</evidence>
<evidence type="ECO:0000256" key="5">
    <source>
        <dbReference type="ARBA" id="ARBA00022989"/>
    </source>
</evidence>
<proteinExistence type="inferred from homology"/>
<evidence type="ECO:0000256" key="7">
    <source>
        <dbReference type="SAM" id="Phobius"/>
    </source>
</evidence>